<evidence type="ECO:0000313" key="4">
    <source>
        <dbReference type="Proteomes" id="UP000234181"/>
    </source>
</evidence>
<dbReference type="Proteomes" id="UP000234166">
    <property type="component" value="Unassembled WGS sequence"/>
</dbReference>
<gene>
    <name evidence="1" type="ORF">XAP6984_50003</name>
    <name evidence="2" type="ORF">XAP7430_40004</name>
</gene>
<protein>
    <recommendedName>
        <fullName evidence="5">Transposase</fullName>
    </recommendedName>
</protein>
<evidence type="ECO:0000313" key="2">
    <source>
        <dbReference type="EMBL" id="SON88826.1"/>
    </source>
</evidence>
<evidence type="ECO:0008006" key="5">
    <source>
        <dbReference type="Google" id="ProtNLM"/>
    </source>
</evidence>
<dbReference type="EMBL" id="OCYT01000106">
    <property type="protein sequence ID" value="SON83248.1"/>
    <property type="molecule type" value="Genomic_DNA"/>
</dbReference>
<accession>A0AB38E066</accession>
<comment type="caution">
    <text evidence="2">The sequence shown here is derived from an EMBL/GenBank/DDBJ whole genome shotgun (WGS) entry which is preliminary data.</text>
</comment>
<proteinExistence type="predicted"/>
<name>A0AB38E066_XANCH</name>
<organism evidence="2 3">
    <name type="scientific">Xanthomonas campestris pv. phaseoli</name>
    <dbReference type="NCBI Taxonomy" id="317013"/>
    <lineage>
        <taxon>Bacteria</taxon>
        <taxon>Pseudomonadati</taxon>
        <taxon>Pseudomonadota</taxon>
        <taxon>Gammaproteobacteria</taxon>
        <taxon>Lysobacterales</taxon>
        <taxon>Lysobacteraceae</taxon>
        <taxon>Xanthomonas</taxon>
    </lineage>
</organism>
<reference evidence="3 4" key="1">
    <citation type="submission" date="2017-10" db="EMBL/GenBank/DDBJ databases">
        <authorList>
            <person name="Regsiter A."/>
            <person name="William W."/>
        </authorList>
    </citation>
    <scope>NUCLEOTIDE SEQUENCE [LARGE SCALE GENOMIC DNA]</scope>
    <source>
        <strain evidence="1 4">CFBP6984</strain>
        <strain evidence="2 3">CFBP7430</strain>
    </source>
</reference>
<evidence type="ECO:0000313" key="3">
    <source>
        <dbReference type="Proteomes" id="UP000234166"/>
    </source>
</evidence>
<dbReference type="EMBL" id="OCYS01000094">
    <property type="protein sequence ID" value="SON88826.1"/>
    <property type="molecule type" value="Genomic_DNA"/>
</dbReference>
<keyword evidence="4" id="KW-1185">Reference proteome</keyword>
<dbReference type="Proteomes" id="UP000234181">
    <property type="component" value="Unassembled WGS sequence"/>
</dbReference>
<sequence length="182" mass="21258">MPWPSLGGRCRPAQRAGLLVARPPPDGPRWWSYLRRPSGRRWLRFSCTALLVEVTCLRASVQYLSNTHARMQAELATSMHDDVTTCMQQDKFLAMPQPAHRFQLQWSRRLKRRTWHVEWEVPLQMEKNRQGVIDLVVSNGRWTVAIELDNLAPRKKSIRKLMAFPCDRAYVICRSGLIHRVK</sequence>
<evidence type="ECO:0000313" key="1">
    <source>
        <dbReference type="EMBL" id="SON83248.1"/>
    </source>
</evidence>
<dbReference type="AlphaFoldDB" id="A0AB38E066"/>